<sequence>MKALTKSTSTSALPRNVSPGPVRSMLGRPESGVLNTIPDPRTPSPNNRPGSSAERPETPRHPDLNDEVATLSTKLINAINHQTNLDDNLQQARAELDMARRRIGQLETDAQEHARVMQRMVKKEDYDNLEMTLRKQLLEEKKARFAADQEKKRIENELEALTTALFQEANTMVAAARKETEASERRVEQYKTQLKDAELLLASHQEQLRDLKEVMAAMTAENDDKDTTATTNTHNSTAPSTPAAVPADRSSRASDRASLTPNTPHDEDVEPAHPLHFTHLISPVLRTDVEAYSEFQELLRTAKTHTSLPTSRTTSGNYGGLNVMGLGSIANISTASLSLQPTNSSETSLPKSVNSVNKETGAVLPALKEIKFYKRALTEDIEPTLRLDNAPGLSWLARRTVLNSMTAGSLTIEPQPPYARYRGPVFACSLCGENRVSKVMNKDGTDPYARKHRFRTSDEKDAQRYPLCDFCLGRVRSCCDYISFLRLCRDGHWRAENGDEEKSAWEESVRLRERMFWARVGGGVVPAYIHLNHSPRGAMAEKRRSGAADPRKSVESELKLNHDDKGAADQLPDTENNTTQELQGEAQEPLDSSEQESSIDTGRPIVTTTDSDAHLEQKQDSAVALDSDDERRIEKEAAKQLQSGMRKSLEAHEGETEADKDADDKRAEPETQPAETPEIESEKTARPEAKADDDDEKKSVATQESDNRASLMPGSFE</sequence>
<evidence type="ECO:0000313" key="5">
    <source>
        <dbReference type="EMBL" id="KAK0661510.1"/>
    </source>
</evidence>
<feature type="region of interest" description="Disordered" evidence="3">
    <location>
        <begin position="536"/>
        <end position="717"/>
    </location>
</feature>
<comment type="caution">
    <text evidence="5">The sequence shown here is derived from an EMBL/GenBank/DDBJ whole genome shotgun (WGS) entry which is preliminary data.</text>
</comment>
<dbReference type="GO" id="GO:0051286">
    <property type="term" value="C:cell tip"/>
    <property type="evidence" value="ECO:0007669"/>
    <property type="project" value="TreeGrafter"/>
</dbReference>
<dbReference type="PANTHER" id="PTHR14430:SF0">
    <property type="entry name" value="SEC2P DOMAIN-CONTAINING PROTEIN"/>
    <property type="match status" value="1"/>
</dbReference>
<feature type="region of interest" description="Disordered" evidence="3">
    <location>
        <begin position="222"/>
        <end position="270"/>
    </location>
</feature>
<evidence type="ECO:0000259" key="4">
    <source>
        <dbReference type="Pfam" id="PF06428"/>
    </source>
</evidence>
<dbReference type="GO" id="GO:0006887">
    <property type="term" value="P:exocytosis"/>
    <property type="evidence" value="ECO:0007669"/>
    <property type="project" value="TreeGrafter"/>
</dbReference>
<feature type="compositionally biased region" description="Basic and acidic residues" evidence="3">
    <location>
        <begin position="629"/>
        <end position="638"/>
    </location>
</feature>
<dbReference type="Pfam" id="PF06428">
    <property type="entry name" value="Sec2p"/>
    <property type="match status" value="1"/>
</dbReference>
<dbReference type="Gene3D" id="6.10.140.910">
    <property type="match status" value="1"/>
</dbReference>
<dbReference type="Pfam" id="PF25555">
    <property type="entry name" value="RAB3A-like_C"/>
    <property type="match status" value="1"/>
</dbReference>
<reference evidence="5" key="1">
    <citation type="submission" date="2023-06" db="EMBL/GenBank/DDBJ databases">
        <title>Multi-omics analyses reveal the molecular pathogenesis toolkit of Lasiodiplodia hormozganensis, a cross-kingdom pathogen.</title>
        <authorList>
            <person name="Felix C."/>
            <person name="Meneses R."/>
            <person name="Goncalves M.F.M."/>
            <person name="Tilleman L."/>
            <person name="Duarte A.S."/>
            <person name="Jorrin-Novo J.V."/>
            <person name="Van De Peer Y."/>
            <person name="Deforce D."/>
            <person name="Van Nieuwerburgh F."/>
            <person name="Esteves A.C."/>
            <person name="Alves A."/>
        </authorList>
    </citation>
    <scope>NUCLEOTIDE SEQUENCE</scope>
    <source>
        <strain evidence="5">CBS 339.90</strain>
    </source>
</reference>
<dbReference type="EMBL" id="JAUJDW010000008">
    <property type="protein sequence ID" value="KAK0661510.1"/>
    <property type="molecule type" value="Genomic_DNA"/>
</dbReference>
<feature type="compositionally biased region" description="Basic and acidic residues" evidence="3">
    <location>
        <begin position="54"/>
        <end position="64"/>
    </location>
</feature>
<dbReference type="AlphaFoldDB" id="A0AA39Z0K7"/>
<dbReference type="InterPro" id="IPR009449">
    <property type="entry name" value="Sec2_N"/>
</dbReference>
<organism evidence="5 6">
    <name type="scientific">Lasiodiplodia hormozganensis</name>
    <dbReference type="NCBI Taxonomy" id="869390"/>
    <lineage>
        <taxon>Eukaryota</taxon>
        <taxon>Fungi</taxon>
        <taxon>Dikarya</taxon>
        <taxon>Ascomycota</taxon>
        <taxon>Pezizomycotina</taxon>
        <taxon>Dothideomycetes</taxon>
        <taxon>Dothideomycetes incertae sedis</taxon>
        <taxon>Botryosphaeriales</taxon>
        <taxon>Botryosphaeriaceae</taxon>
        <taxon>Lasiodiplodia</taxon>
    </lineage>
</organism>
<feature type="compositionally biased region" description="Polar residues" evidence="3">
    <location>
        <begin position="573"/>
        <end position="582"/>
    </location>
</feature>
<feature type="domain" description="GDP/GTP exchange factor Sec2 N-terminal" evidence="4">
    <location>
        <begin position="82"/>
        <end position="219"/>
    </location>
</feature>
<feature type="compositionally biased region" description="Basic and acidic residues" evidence="3">
    <location>
        <begin position="680"/>
        <end position="690"/>
    </location>
</feature>
<dbReference type="SUPFAM" id="SSF144284">
    <property type="entry name" value="Sec2 N-terminal region"/>
    <property type="match status" value="1"/>
</dbReference>
<name>A0AA39Z0K7_9PEZI</name>
<keyword evidence="6" id="KW-1185">Reference proteome</keyword>
<feature type="compositionally biased region" description="Polar residues" evidence="3">
    <location>
        <begin position="590"/>
        <end position="610"/>
    </location>
</feature>
<dbReference type="Proteomes" id="UP001175001">
    <property type="component" value="Unassembled WGS sequence"/>
</dbReference>
<evidence type="ECO:0000313" key="6">
    <source>
        <dbReference type="Proteomes" id="UP001175001"/>
    </source>
</evidence>
<feature type="region of interest" description="Disordered" evidence="3">
    <location>
        <begin position="1"/>
        <end position="65"/>
    </location>
</feature>
<dbReference type="GO" id="GO:0070319">
    <property type="term" value="C:Golgi to plasma membrane transport vesicle"/>
    <property type="evidence" value="ECO:0007669"/>
    <property type="project" value="TreeGrafter"/>
</dbReference>
<dbReference type="GO" id="GO:0005085">
    <property type="term" value="F:guanyl-nucleotide exchange factor activity"/>
    <property type="evidence" value="ECO:0007669"/>
    <property type="project" value="InterPro"/>
</dbReference>
<keyword evidence="1 2" id="KW-0175">Coiled coil</keyword>
<evidence type="ECO:0000256" key="3">
    <source>
        <dbReference type="SAM" id="MobiDB-lite"/>
    </source>
</evidence>
<evidence type="ECO:0000256" key="1">
    <source>
        <dbReference type="ARBA" id="ARBA00023054"/>
    </source>
</evidence>
<feature type="compositionally biased region" description="Low complexity" evidence="3">
    <location>
        <begin position="228"/>
        <end position="248"/>
    </location>
</feature>
<evidence type="ECO:0000256" key="2">
    <source>
        <dbReference type="SAM" id="Coils"/>
    </source>
</evidence>
<gene>
    <name evidence="5" type="primary">sec2</name>
    <name evidence="5" type="ORF">DIS24_g2594</name>
</gene>
<feature type="compositionally biased region" description="Polar residues" evidence="3">
    <location>
        <begin position="1"/>
        <end position="13"/>
    </location>
</feature>
<dbReference type="InterPro" id="IPR040351">
    <property type="entry name" value="RAB3IL/RAB3IP/Sec2"/>
</dbReference>
<feature type="coiled-coil region" evidence="2">
    <location>
        <begin position="144"/>
        <end position="221"/>
    </location>
</feature>
<accession>A0AA39Z0K7</accession>
<protein>
    <submittedName>
        <fullName evidence="5">Rab guanine nucleotide exchange factor sec2</fullName>
    </submittedName>
</protein>
<feature type="coiled-coil region" evidence="2">
    <location>
        <begin position="82"/>
        <end position="109"/>
    </location>
</feature>
<feature type="compositionally biased region" description="Basic and acidic residues" evidence="3">
    <location>
        <begin position="647"/>
        <end position="669"/>
    </location>
</feature>
<dbReference type="CDD" id="cd21044">
    <property type="entry name" value="Rab11BD_RAB3IP_like"/>
    <property type="match status" value="1"/>
</dbReference>
<dbReference type="PANTHER" id="PTHR14430">
    <property type="entry name" value="RABIN3-RELATED"/>
    <property type="match status" value="1"/>
</dbReference>
<feature type="compositionally biased region" description="Basic and acidic residues" evidence="3">
    <location>
        <begin position="539"/>
        <end position="567"/>
    </location>
</feature>
<proteinExistence type="predicted"/>